<name>A0A1F4W2I8_UNCKA</name>
<dbReference type="PANTHER" id="PTHR11851">
    <property type="entry name" value="METALLOPROTEASE"/>
    <property type="match status" value="1"/>
</dbReference>
<organism evidence="4 5">
    <name type="scientific">candidate division WWE3 bacterium RIFOXYA2_FULL_46_9</name>
    <dbReference type="NCBI Taxonomy" id="1802636"/>
    <lineage>
        <taxon>Bacteria</taxon>
        <taxon>Katanobacteria</taxon>
    </lineage>
</organism>
<dbReference type="InterPro" id="IPR011765">
    <property type="entry name" value="Pept_M16_N"/>
</dbReference>
<dbReference type="Gene3D" id="3.30.830.10">
    <property type="entry name" value="Metalloenzyme, LuxS/M16 peptidase-like"/>
    <property type="match status" value="2"/>
</dbReference>
<dbReference type="GO" id="GO:0046872">
    <property type="term" value="F:metal ion binding"/>
    <property type="evidence" value="ECO:0007669"/>
    <property type="project" value="InterPro"/>
</dbReference>
<evidence type="ECO:0000259" key="3">
    <source>
        <dbReference type="Pfam" id="PF05193"/>
    </source>
</evidence>
<dbReference type="InterPro" id="IPR011249">
    <property type="entry name" value="Metalloenz_LuxS/M16"/>
</dbReference>
<dbReference type="Pfam" id="PF05193">
    <property type="entry name" value="Peptidase_M16_C"/>
    <property type="match status" value="1"/>
</dbReference>
<dbReference type="Pfam" id="PF00675">
    <property type="entry name" value="Peptidase_M16"/>
    <property type="match status" value="1"/>
</dbReference>
<dbReference type="EMBL" id="MEVT01000005">
    <property type="protein sequence ID" value="OGC63634.1"/>
    <property type="molecule type" value="Genomic_DNA"/>
</dbReference>
<dbReference type="SUPFAM" id="SSF63411">
    <property type="entry name" value="LuxS/MPP-like metallohydrolase"/>
    <property type="match status" value="2"/>
</dbReference>
<dbReference type="InterPro" id="IPR007863">
    <property type="entry name" value="Peptidase_M16_C"/>
</dbReference>
<feature type="domain" description="Peptidase M16 N-terminal" evidence="2">
    <location>
        <begin position="25"/>
        <end position="131"/>
    </location>
</feature>
<protein>
    <recommendedName>
        <fullName evidence="6">Peptidase M16 C-terminal domain-containing protein</fullName>
    </recommendedName>
</protein>
<feature type="domain" description="Peptidase M16 C-terminal" evidence="3">
    <location>
        <begin position="159"/>
        <end position="330"/>
    </location>
</feature>
<proteinExistence type="inferred from homology"/>
<dbReference type="Proteomes" id="UP000176614">
    <property type="component" value="Unassembled WGS sequence"/>
</dbReference>
<evidence type="ECO:0000259" key="2">
    <source>
        <dbReference type="Pfam" id="PF00675"/>
    </source>
</evidence>
<reference evidence="4 5" key="1">
    <citation type="journal article" date="2016" name="Nat. Commun.">
        <title>Thousands of microbial genomes shed light on interconnected biogeochemical processes in an aquifer system.</title>
        <authorList>
            <person name="Anantharaman K."/>
            <person name="Brown C.T."/>
            <person name="Hug L.A."/>
            <person name="Sharon I."/>
            <person name="Castelle C.J."/>
            <person name="Probst A.J."/>
            <person name="Thomas B.C."/>
            <person name="Singh A."/>
            <person name="Wilkins M.J."/>
            <person name="Karaoz U."/>
            <person name="Brodie E.L."/>
            <person name="Williams K.H."/>
            <person name="Hubbard S.S."/>
            <person name="Banfield J.F."/>
        </authorList>
    </citation>
    <scope>NUCLEOTIDE SEQUENCE [LARGE SCALE GENOMIC DNA]</scope>
</reference>
<dbReference type="PANTHER" id="PTHR11851:SF49">
    <property type="entry name" value="MITOCHONDRIAL-PROCESSING PEPTIDASE SUBUNIT ALPHA"/>
    <property type="match status" value="1"/>
</dbReference>
<dbReference type="InterPro" id="IPR050361">
    <property type="entry name" value="MPP/UQCRC_Complex"/>
</dbReference>
<evidence type="ECO:0000313" key="4">
    <source>
        <dbReference type="EMBL" id="OGC63634.1"/>
    </source>
</evidence>
<evidence type="ECO:0000256" key="1">
    <source>
        <dbReference type="ARBA" id="ARBA00007261"/>
    </source>
</evidence>
<evidence type="ECO:0008006" key="6">
    <source>
        <dbReference type="Google" id="ProtNLM"/>
    </source>
</evidence>
<evidence type="ECO:0000313" key="5">
    <source>
        <dbReference type="Proteomes" id="UP000176614"/>
    </source>
</evidence>
<dbReference type="AlphaFoldDB" id="A0A1F4W2I8"/>
<gene>
    <name evidence="4" type="ORF">A2264_04695</name>
</gene>
<comment type="similarity">
    <text evidence="1">Belongs to the peptidase M16 family.</text>
</comment>
<comment type="caution">
    <text evidence="4">The sequence shown here is derived from an EMBL/GenBank/DDBJ whole genome shotgun (WGS) entry which is preliminary data.</text>
</comment>
<sequence>MKNQVINTTNIRSIFIPYVGTETIALHLRGKAGSICEKPAEVGAAHMVEHLSADNAYSTVLSKNGSKAYGVTSRDSVLYLVLALKENIEDAVAYLGECYKAKRFSKTKIDFHRELIKNEIKRYAGVPEKLIGRRSYELMFPNSRLKFLNSGNLDQIEALTLKTVSDFKAKNYINSNFVIAASGNINNDVLCKLINKYFPTMRNAPKIDSSQPFPEYDLSFKQQNIVIPSSQLSHVKFDFPAYRISDDRKYANLLLARMLGNHLAVEFKNPPLSCYKTSVVSLSGGYFGLFSIYTAQSNAQAQQAIDQVHKGISNFSKYITPASLESAKKQAIAEFLFNFEKPSVRADYYSELLLFGTKKQTHNYELKKINECSTEELTLELKRIQNYLPKITVISNINN</sequence>
<accession>A0A1F4W2I8</accession>